<dbReference type="KEGG" id="kphy:AOZ06_16960"/>
<protein>
    <submittedName>
        <fullName evidence="3">Aldo/keto reductase</fullName>
    </submittedName>
</protein>
<dbReference type="EMBL" id="CP012752">
    <property type="protein sequence ID" value="ALG08373.1"/>
    <property type="molecule type" value="Genomic_DNA"/>
</dbReference>
<dbReference type="InterPro" id="IPR036812">
    <property type="entry name" value="NAD(P)_OxRdtase_dom_sf"/>
</dbReference>
<dbReference type="InterPro" id="IPR050791">
    <property type="entry name" value="Aldo-Keto_reductase"/>
</dbReference>
<proteinExistence type="predicted"/>
<dbReference type="InterPro" id="IPR023210">
    <property type="entry name" value="NADP_OxRdtase_dom"/>
</dbReference>
<gene>
    <name evidence="3" type="ORF">AOZ06_16960</name>
</gene>
<dbReference type="Pfam" id="PF00248">
    <property type="entry name" value="Aldo_ket_red"/>
    <property type="match status" value="1"/>
</dbReference>
<keyword evidence="4" id="KW-1185">Reference proteome</keyword>
<dbReference type="STRING" id="860235.AOZ06_16960"/>
<sequence>MINRKLGNQGLSVSAIGLGCMGMSQDYGPADDTESVAVLQRAIDLGVTMIDTSMSYGAGHNEELVGRAVAGRREEVVLATKFGIARERRGDPPGLDAKPANIRRYCENSLSRLGTDHIDLYYLHRVDPEVPVEDSVGAMAELVAEGKVRYLGISETGPDQLKRAAATHPISAAQYEWSLFWRELEDDIVPLARELGVGLVAFSPLGRGFLTGKLNIGSLTGDDDRLPDQRFHGEHLTTNESRLAELTRLAGAHGATPGQLALAWLLAQGDDVTAIPGTRSKDRLAENAAAADVALSASDLAELEAVIGRSAWSGERFSYAVPRTVRA</sequence>
<dbReference type="CDD" id="cd19076">
    <property type="entry name" value="AKR_AKR13A_13D"/>
    <property type="match status" value="1"/>
</dbReference>
<name>A0A0N9I129_9PSEU</name>
<reference evidence="3 4" key="1">
    <citation type="submission" date="2015-07" db="EMBL/GenBank/DDBJ databases">
        <title>Genome sequencing of Kibdelosporangium phytohabitans.</title>
        <authorList>
            <person name="Qin S."/>
            <person name="Xing K."/>
        </authorList>
    </citation>
    <scope>NUCLEOTIDE SEQUENCE [LARGE SCALE GENOMIC DNA]</scope>
    <source>
        <strain evidence="3 4">KLBMP1111</strain>
    </source>
</reference>
<dbReference type="SUPFAM" id="SSF51430">
    <property type="entry name" value="NAD(P)-linked oxidoreductase"/>
    <property type="match status" value="1"/>
</dbReference>
<dbReference type="PANTHER" id="PTHR43625">
    <property type="entry name" value="AFLATOXIN B1 ALDEHYDE REDUCTASE"/>
    <property type="match status" value="1"/>
</dbReference>
<dbReference type="GO" id="GO:0005737">
    <property type="term" value="C:cytoplasm"/>
    <property type="evidence" value="ECO:0007669"/>
    <property type="project" value="TreeGrafter"/>
</dbReference>
<evidence type="ECO:0000313" key="3">
    <source>
        <dbReference type="EMBL" id="ALG08373.1"/>
    </source>
</evidence>
<evidence type="ECO:0000259" key="2">
    <source>
        <dbReference type="Pfam" id="PF00248"/>
    </source>
</evidence>
<dbReference type="PRINTS" id="PR00069">
    <property type="entry name" value="ALDKETRDTASE"/>
</dbReference>
<dbReference type="GO" id="GO:0016491">
    <property type="term" value="F:oxidoreductase activity"/>
    <property type="evidence" value="ECO:0007669"/>
    <property type="project" value="UniProtKB-KW"/>
</dbReference>
<dbReference type="AlphaFoldDB" id="A0A0N9I129"/>
<evidence type="ECO:0000313" key="4">
    <source>
        <dbReference type="Proteomes" id="UP000063699"/>
    </source>
</evidence>
<dbReference type="Proteomes" id="UP000063699">
    <property type="component" value="Chromosome"/>
</dbReference>
<dbReference type="PANTHER" id="PTHR43625:SF40">
    <property type="entry name" value="ALDO-KETO REDUCTASE YAKC [NADP(+)]"/>
    <property type="match status" value="1"/>
</dbReference>
<evidence type="ECO:0000256" key="1">
    <source>
        <dbReference type="ARBA" id="ARBA00023002"/>
    </source>
</evidence>
<accession>A0A0N9I129</accession>
<organism evidence="3 4">
    <name type="scientific">Kibdelosporangium phytohabitans</name>
    <dbReference type="NCBI Taxonomy" id="860235"/>
    <lineage>
        <taxon>Bacteria</taxon>
        <taxon>Bacillati</taxon>
        <taxon>Actinomycetota</taxon>
        <taxon>Actinomycetes</taxon>
        <taxon>Pseudonocardiales</taxon>
        <taxon>Pseudonocardiaceae</taxon>
        <taxon>Kibdelosporangium</taxon>
    </lineage>
</organism>
<dbReference type="InterPro" id="IPR020471">
    <property type="entry name" value="AKR"/>
</dbReference>
<dbReference type="PROSITE" id="PS51257">
    <property type="entry name" value="PROKAR_LIPOPROTEIN"/>
    <property type="match status" value="1"/>
</dbReference>
<dbReference type="RefSeq" id="WP_054290280.1">
    <property type="nucleotide sequence ID" value="NZ_CP012752.1"/>
</dbReference>
<feature type="domain" description="NADP-dependent oxidoreductase" evidence="2">
    <location>
        <begin position="15"/>
        <end position="306"/>
    </location>
</feature>
<keyword evidence="1" id="KW-0560">Oxidoreductase</keyword>
<dbReference type="Gene3D" id="3.20.20.100">
    <property type="entry name" value="NADP-dependent oxidoreductase domain"/>
    <property type="match status" value="1"/>
</dbReference>